<evidence type="ECO:0000313" key="5">
    <source>
        <dbReference type="Proteomes" id="UP000063434"/>
    </source>
</evidence>
<comment type="caution">
    <text evidence="4">The sequence shown here is derived from an EMBL/GenBank/DDBJ whole genome shotgun (WGS) entry which is preliminary data.</text>
</comment>
<sequence>MATGTVKFYNKPKGFGFITPDDGGNDVFVHVLVVERSGLRELSEGQKVQYDLVVGRDGKVTAENLQSLT</sequence>
<feature type="domain" description="CSD" evidence="3">
    <location>
        <begin position="1"/>
        <end position="67"/>
    </location>
</feature>
<proteinExistence type="predicted"/>
<dbReference type="InterPro" id="IPR012156">
    <property type="entry name" value="Cold_shock_CspA"/>
</dbReference>
<name>A0A120G0U7_PSEFL</name>
<dbReference type="Gene3D" id="2.40.50.140">
    <property type="entry name" value="Nucleic acid-binding proteins"/>
    <property type="match status" value="1"/>
</dbReference>
<evidence type="ECO:0000259" key="3">
    <source>
        <dbReference type="PROSITE" id="PS51857"/>
    </source>
</evidence>
<dbReference type="Proteomes" id="UP000063434">
    <property type="component" value="Unassembled WGS sequence"/>
</dbReference>
<gene>
    <name evidence="4" type="primary">cspA_1</name>
    <name evidence="4" type="ORF">PFL603g_02188</name>
</gene>
<dbReference type="PATRIC" id="fig|294.195.peg.2331"/>
<keyword evidence="2" id="KW-0963">Cytoplasm</keyword>
<dbReference type="InterPro" id="IPR002059">
    <property type="entry name" value="CSP_DNA-bd"/>
</dbReference>
<evidence type="ECO:0000313" key="4">
    <source>
        <dbReference type="EMBL" id="KWV76811.1"/>
    </source>
</evidence>
<dbReference type="Pfam" id="PF00313">
    <property type="entry name" value="CSD"/>
    <property type="match status" value="1"/>
</dbReference>
<dbReference type="RefSeq" id="WP_056786412.1">
    <property type="nucleotide sequence ID" value="NZ_LCYC01000031.1"/>
</dbReference>
<accession>A0A120G0U7</accession>
<dbReference type="InterPro" id="IPR011129">
    <property type="entry name" value="CSD"/>
</dbReference>
<dbReference type="PIRSF" id="PIRSF002599">
    <property type="entry name" value="Cold_shock_A"/>
    <property type="match status" value="1"/>
</dbReference>
<dbReference type="InterPro" id="IPR012340">
    <property type="entry name" value="NA-bd_OB-fold"/>
</dbReference>
<dbReference type="InterPro" id="IPR050181">
    <property type="entry name" value="Cold_shock_domain"/>
</dbReference>
<dbReference type="SMART" id="SM00357">
    <property type="entry name" value="CSP"/>
    <property type="match status" value="1"/>
</dbReference>
<dbReference type="EMBL" id="LCYC01000031">
    <property type="protein sequence ID" value="KWV76811.1"/>
    <property type="molecule type" value="Genomic_DNA"/>
</dbReference>
<evidence type="ECO:0000256" key="1">
    <source>
        <dbReference type="ARBA" id="ARBA00004496"/>
    </source>
</evidence>
<dbReference type="GO" id="GO:0005829">
    <property type="term" value="C:cytosol"/>
    <property type="evidence" value="ECO:0007669"/>
    <property type="project" value="UniProtKB-ARBA"/>
</dbReference>
<reference evidence="4 5" key="1">
    <citation type="submission" date="2015-05" db="EMBL/GenBank/DDBJ databases">
        <title>A genomic and transcriptomic approach to investigate the blue pigment phenotype in Pseudomonas fluorescens.</title>
        <authorList>
            <person name="Andreani N.A."/>
            <person name="Cardazzo B."/>
        </authorList>
    </citation>
    <scope>NUCLEOTIDE SEQUENCE [LARGE SCALE GENOMIC DNA]</scope>
    <source>
        <strain evidence="4 5">Ps_40</strain>
    </source>
</reference>
<protein>
    <submittedName>
        <fullName evidence="4">Cold shock protein CspA</fullName>
    </submittedName>
</protein>
<dbReference type="GO" id="GO:0003676">
    <property type="term" value="F:nucleic acid binding"/>
    <property type="evidence" value="ECO:0007669"/>
    <property type="project" value="InterPro"/>
</dbReference>
<comment type="subcellular location">
    <subcellularLocation>
        <location evidence="1">Cytoplasm</location>
    </subcellularLocation>
</comment>
<dbReference type="PANTHER" id="PTHR11544">
    <property type="entry name" value="COLD SHOCK DOMAIN CONTAINING PROTEINS"/>
    <property type="match status" value="1"/>
</dbReference>
<dbReference type="PROSITE" id="PS51857">
    <property type="entry name" value="CSD_2"/>
    <property type="match status" value="1"/>
</dbReference>
<dbReference type="PRINTS" id="PR00050">
    <property type="entry name" value="COLDSHOCK"/>
</dbReference>
<organism evidence="4 5">
    <name type="scientific">Pseudomonas fluorescens</name>
    <dbReference type="NCBI Taxonomy" id="294"/>
    <lineage>
        <taxon>Bacteria</taxon>
        <taxon>Pseudomonadati</taxon>
        <taxon>Pseudomonadota</taxon>
        <taxon>Gammaproteobacteria</taxon>
        <taxon>Pseudomonadales</taxon>
        <taxon>Pseudomonadaceae</taxon>
        <taxon>Pseudomonas</taxon>
    </lineage>
</organism>
<evidence type="ECO:0000256" key="2">
    <source>
        <dbReference type="ARBA" id="ARBA00022490"/>
    </source>
</evidence>
<dbReference type="AlphaFoldDB" id="A0A120G0U7"/>
<dbReference type="SUPFAM" id="SSF50249">
    <property type="entry name" value="Nucleic acid-binding proteins"/>
    <property type="match status" value="1"/>
</dbReference>
<dbReference type="CDD" id="cd04458">
    <property type="entry name" value="CSP_CDS"/>
    <property type="match status" value="1"/>
</dbReference>